<accession>A0ABD2AW07</accession>
<evidence type="ECO:0000313" key="2">
    <source>
        <dbReference type="EMBL" id="KAL2724804.1"/>
    </source>
</evidence>
<sequence length="194" mass="21734">MTLNSQADDNNDDEFHVEHPTKSPQGGFEQASWIKRSHIPSFRKFSRTSLPAISVLKSLPLGCDEHRPFCVGGCVGDPLLRRINDDDDDDDEEDDKLVVRLYLDLIFSNSGILNSGVENDPAWNAENFQKRGQLEQIKALSTGTRSRASERGPTDVVGESAFYLTYDMPRVFACLICERSPCRLVVLSCNRTIP</sequence>
<evidence type="ECO:0000256" key="1">
    <source>
        <dbReference type="SAM" id="MobiDB-lite"/>
    </source>
</evidence>
<keyword evidence="3" id="KW-1185">Reference proteome</keyword>
<gene>
    <name evidence="2" type="ORF">V1477_018665</name>
</gene>
<evidence type="ECO:0000313" key="3">
    <source>
        <dbReference type="Proteomes" id="UP001607303"/>
    </source>
</evidence>
<proteinExistence type="predicted"/>
<reference evidence="2 3" key="1">
    <citation type="journal article" date="2024" name="Ann. Entomol. Soc. Am.">
        <title>Genomic analyses of the southern and eastern yellowjacket wasps (Hymenoptera: Vespidae) reveal evolutionary signatures of social life.</title>
        <authorList>
            <person name="Catto M.A."/>
            <person name="Caine P.B."/>
            <person name="Orr S.E."/>
            <person name="Hunt B.G."/>
            <person name="Goodisman M.A.D."/>
        </authorList>
    </citation>
    <scope>NUCLEOTIDE SEQUENCE [LARGE SCALE GENOMIC DNA]</scope>
    <source>
        <strain evidence="2">232</strain>
        <tissue evidence="2">Head and thorax</tissue>
    </source>
</reference>
<comment type="caution">
    <text evidence="2">The sequence shown here is derived from an EMBL/GenBank/DDBJ whole genome shotgun (WGS) entry which is preliminary data.</text>
</comment>
<protein>
    <submittedName>
        <fullName evidence="2">Uncharacterized protein</fullName>
    </submittedName>
</protein>
<dbReference type="EMBL" id="JAYRBN010000112">
    <property type="protein sequence ID" value="KAL2724804.1"/>
    <property type="molecule type" value="Genomic_DNA"/>
</dbReference>
<feature type="region of interest" description="Disordered" evidence="1">
    <location>
        <begin position="1"/>
        <end position="29"/>
    </location>
</feature>
<name>A0ABD2AW07_VESMC</name>
<dbReference type="Proteomes" id="UP001607303">
    <property type="component" value="Unassembled WGS sequence"/>
</dbReference>
<organism evidence="2 3">
    <name type="scientific">Vespula maculifrons</name>
    <name type="common">Eastern yellow jacket</name>
    <name type="synonym">Wasp</name>
    <dbReference type="NCBI Taxonomy" id="7453"/>
    <lineage>
        <taxon>Eukaryota</taxon>
        <taxon>Metazoa</taxon>
        <taxon>Ecdysozoa</taxon>
        <taxon>Arthropoda</taxon>
        <taxon>Hexapoda</taxon>
        <taxon>Insecta</taxon>
        <taxon>Pterygota</taxon>
        <taxon>Neoptera</taxon>
        <taxon>Endopterygota</taxon>
        <taxon>Hymenoptera</taxon>
        <taxon>Apocrita</taxon>
        <taxon>Aculeata</taxon>
        <taxon>Vespoidea</taxon>
        <taxon>Vespidae</taxon>
        <taxon>Vespinae</taxon>
        <taxon>Vespula</taxon>
    </lineage>
</organism>
<dbReference type="AlphaFoldDB" id="A0ABD2AW07"/>